<dbReference type="PANTHER" id="PTHR43818">
    <property type="entry name" value="BCDNA.GH03377"/>
    <property type="match status" value="1"/>
</dbReference>
<geneLocation type="plasmid" evidence="5">
    <name>prccge525c</name>
</geneLocation>
<dbReference type="SUPFAM" id="SSF51735">
    <property type="entry name" value="NAD(P)-binding Rossmann-fold domains"/>
    <property type="match status" value="1"/>
</dbReference>
<dbReference type="Pfam" id="PF01408">
    <property type="entry name" value="GFO_IDH_MocA"/>
    <property type="match status" value="1"/>
</dbReference>
<proteinExistence type="predicted"/>
<gene>
    <name evidence="4" type="ORF">CCGE525_30495</name>
</gene>
<dbReference type="SUPFAM" id="SSF55347">
    <property type="entry name" value="Glyceraldehyde-3-phosphate dehydrogenase-like, C-terminal domain"/>
    <property type="match status" value="1"/>
</dbReference>
<dbReference type="AlphaFoldDB" id="A0A387G6A1"/>
<dbReference type="Proteomes" id="UP000282195">
    <property type="component" value="Plasmid pRCCGE525c"/>
</dbReference>
<dbReference type="InterPro" id="IPR055170">
    <property type="entry name" value="GFO_IDH_MocA-like_dom"/>
</dbReference>
<reference evidence="4 5" key="1">
    <citation type="submission" date="2018-10" db="EMBL/GenBank/DDBJ databases">
        <title>Rhizobium etli, R. leguminosarum and a new Rhizobium genospecies from Phaseolus dumosus.</title>
        <authorList>
            <person name="Ramirez-Puebla S.T."/>
            <person name="Rogel-Hernandez M.A."/>
            <person name="Guerrero G."/>
            <person name="Ormeno-Orrillo E."/>
            <person name="Martinez-Romero J.C."/>
            <person name="Negrete-Yankelevich S."/>
            <person name="Martinez-Romero E."/>
        </authorList>
    </citation>
    <scope>NUCLEOTIDE SEQUENCE [LARGE SCALE GENOMIC DNA]</scope>
    <source>
        <strain evidence="4 5">CCGE525</strain>
        <plasmid evidence="5">prccge525c</plasmid>
    </source>
</reference>
<dbReference type="PANTHER" id="PTHR43818:SF11">
    <property type="entry name" value="BCDNA.GH03377"/>
    <property type="match status" value="1"/>
</dbReference>
<keyword evidence="1" id="KW-0560">Oxidoreductase</keyword>
<dbReference type="Gene3D" id="3.40.50.720">
    <property type="entry name" value="NAD(P)-binding Rossmann-like Domain"/>
    <property type="match status" value="1"/>
</dbReference>
<feature type="domain" description="GFO/IDH/MocA-like oxidoreductase" evidence="3">
    <location>
        <begin position="129"/>
        <end position="265"/>
    </location>
</feature>
<dbReference type="InterPro" id="IPR036291">
    <property type="entry name" value="NAD(P)-bd_dom_sf"/>
</dbReference>
<evidence type="ECO:0000256" key="1">
    <source>
        <dbReference type="ARBA" id="ARBA00023002"/>
    </source>
</evidence>
<dbReference type="InterPro" id="IPR000683">
    <property type="entry name" value="Gfo/Idh/MocA-like_OxRdtase_N"/>
</dbReference>
<evidence type="ECO:0000313" key="5">
    <source>
        <dbReference type="Proteomes" id="UP000282195"/>
    </source>
</evidence>
<dbReference type="GO" id="GO:0000166">
    <property type="term" value="F:nucleotide binding"/>
    <property type="evidence" value="ECO:0007669"/>
    <property type="project" value="InterPro"/>
</dbReference>
<protein>
    <submittedName>
        <fullName evidence="4">Gfo/Idh/MocA family oxidoreductase</fullName>
    </submittedName>
</protein>
<dbReference type="Pfam" id="PF22725">
    <property type="entry name" value="GFO_IDH_MocA_C3"/>
    <property type="match status" value="1"/>
</dbReference>
<dbReference type="EMBL" id="CP032695">
    <property type="protein sequence ID" value="AYG63036.1"/>
    <property type="molecule type" value="Genomic_DNA"/>
</dbReference>
<organism evidence="4 5">
    <name type="scientific">Rhizobium jaguaris</name>
    <dbReference type="NCBI Taxonomy" id="1312183"/>
    <lineage>
        <taxon>Bacteria</taxon>
        <taxon>Pseudomonadati</taxon>
        <taxon>Pseudomonadota</taxon>
        <taxon>Alphaproteobacteria</taxon>
        <taxon>Hyphomicrobiales</taxon>
        <taxon>Rhizobiaceae</taxon>
        <taxon>Rhizobium/Agrobacterium group</taxon>
        <taxon>Rhizobium</taxon>
    </lineage>
</organism>
<dbReference type="RefSeq" id="WP_120707943.1">
    <property type="nucleotide sequence ID" value="NZ_CP032695.1"/>
</dbReference>
<name>A0A387G6A1_9HYPH</name>
<keyword evidence="5" id="KW-1185">Reference proteome</keyword>
<accession>A0A387G6A1</accession>
<keyword evidence="4" id="KW-0614">Plasmid</keyword>
<sequence length="379" mass="40426">MEPVKIGIIGAGNISNSYLRGAARSKLIKVKAIADIRTEAAQAKAKAFGVEAVTVDELLSDPEIELAVNLTLPMVHADVSHQIISAGKHVYSEKPLTATFAEAGLVMEAARAKNLRVGGAPDTFLGAAHQAARAVIDAGRIGKPVGGAVTFMTRSSAHRYANPSFFIFKQGGGPMLDMGAYYLTQLINLLGPIKRVSAISTNGIPQREVVQGPLTGAVIDVEVPTFYNGVLEFLGGANVAISMSWEVHRHRRSHMEIYGTEGSLVIPDPNFFGGTPQIAEAGGDWENVDISAYPFGTPNRVMDDGRSEADYRMIGVVDMAMAIRHSRPHRANGDMAMHVLEALEGFEQSSVEGQHVAITTPCARPAVVPQGADEEVFDA</sequence>
<evidence type="ECO:0000313" key="4">
    <source>
        <dbReference type="EMBL" id="AYG63036.1"/>
    </source>
</evidence>
<evidence type="ECO:0000259" key="3">
    <source>
        <dbReference type="Pfam" id="PF22725"/>
    </source>
</evidence>
<feature type="domain" description="Gfo/Idh/MocA-like oxidoreductase N-terminal" evidence="2">
    <location>
        <begin position="4"/>
        <end position="117"/>
    </location>
</feature>
<dbReference type="InterPro" id="IPR050463">
    <property type="entry name" value="Gfo/Idh/MocA_oxidrdct_glycsds"/>
</dbReference>
<evidence type="ECO:0000259" key="2">
    <source>
        <dbReference type="Pfam" id="PF01408"/>
    </source>
</evidence>
<dbReference type="Gene3D" id="3.30.360.10">
    <property type="entry name" value="Dihydrodipicolinate Reductase, domain 2"/>
    <property type="match status" value="1"/>
</dbReference>
<dbReference type="GO" id="GO:0016491">
    <property type="term" value="F:oxidoreductase activity"/>
    <property type="evidence" value="ECO:0007669"/>
    <property type="project" value="UniProtKB-KW"/>
</dbReference>
<dbReference type="OrthoDB" id="9776544at2"/>
<dbReference type="KEGG" id="rjg:CCGE525_30495"/>